<dbReference type="AlphaFoldDB" id="A0A0G4LRU7"/>
<dbReference type="Proteomes" id="UP000044602">
    <property type="component" value="Unassembled WGS sequence"/>
</dbReference>
<dbReference type="EMBL" id="CVQH01017113">
    <property type="protein sequence ID" value="CRK24345.1"/>
    <property type="molecule type" value="Genomic_DNA"/>
</dbReference>
<accession>A0A0G4LRU7</accession>
<feature type="region of interest" description="Disordered" evidence="1">
    <location>
        <begin position="35"/>
        <end position="94"/>
    </location>
</feature>
<dbReference type="STRING" id="100787.A0A0G4LRU7"/>
<gene>
    <name evidence="2" type="ORF">BN1708_013930</name>
</gene>
<protein>
    <submittedName>
        <fullName evidence="2">Uncharacterized protein</fullName>
    </submittedName>
</protein>
<proteinExistence type="predicted"/>
<feature type="compositionally biased region" description="Polar residues" evidence="1">
    <location>
        <begin position="37"/>
        <end position="53"/>
    </location>
</feature>
<evidence type="ECO:0000313" key="3">
    <source>
        <dbReference type="Proteomes" id="UP000044602"/>
    </source>
</evidence>
<name>A0A0G4LRU7_VERLO</name>
<reference evidence="2 3" key="1">
    <citation type="submission" date="2015-05" db="EMBL/GenBank/DDBJ databases">
        <authorList>
            <person name="Wang D.B."/>
            <person name="Wang M."/>
        </authorList>
    </citation>
    <scope>NUCLEOTIDE SEQUENCE [LARGE SCALE GENOMIC DNA]</scope>
    <source>
        <strain evidence="2">VL1</strain>
    </source>
</reference>
<evidence type="ECO:0000313" key="2">
    <source>
        <dbReference type="EMBL" id="CRK24345.1"/>
    </source>
</evidence>
<evidence type="ECO:0000256" key="1">
    <source>
        <dbReference type="SAM" id="MobiDB-lite"/>
    </source>
</evidence>
<sequence>MQDAPIFNSGFGLFYADFDYSDIKVARTNRNRLYSPRTGNTMAAPNLAGNFTRNPADYPFPSNDYGQASQGLLPPNAFETSAQPVLPSSGEPGGNPQLYDVMYTLTATIRNTGDIVGNEVPQL</sequence>
<keyword evidence="3" id="KW-1185">Reference proteome</keyword>
<dbReference type="Gene3D" id="2.60.40.10">
    <property type="entry name" value="Immunoglobulins"/>
    <property type="match status" value="1"/>
</dbReference>
<dbReference type="InterPro" id="IPR013783">
    <property type="entry name" value="Ig-like_fold"/>
</dbReference>
<organism evidence="2 3">
    <name type="scientific">Verticillium longisporum</name>
    <name type="common">Verticillium dahliae var. longisporum</name>
    <dbReference type="NCBI Taxonomy" id="100787"/>
    <lineage>
        <taxon>Eukaryota</taxon>
        <taxon>Fungi</taxon>
        <taxon>Dikarya</taxon>
        <taxon>Ascomycota</taxon>
        <taxon>Pezizomycotina</taxon>
        <taxon>Sordariomycetes</taxon>
        <taxon>Hypocreomycetidae</taxon>
        <taxon>Glomerellales</taxon>
        <taxon>Plectosphaerellaceae</taxon>
        <taxon>Verticillium</taxon>
    </lineage>
</organism>